<proteinExistence type="predicted"/>
<evidence type="ECO:0000256" key="1">
    <source>
        <dbReference type="ARBA" id="ARBA00022574"/>
    </source>
</evidence>
<protein>
    <submittedName>
        <fullName evidence="6">High-affnity carbon uptake protein Hat/HatR</fullName>
    </submittedName>
</protein>
<dbReference type="PANTHER" id="PTHR22847:SF637">
    <property type="entry name" value="WD REPEAT DOMAIN 5B"/>
    <property type="match status" value="1"/>
</dbReference>
<sequence length="483" mass="51215">MNHGGTETQRGHREVRDLRSLSSVQSLCLRASVVCLLLTCVAAGIAAPQPVSYGRQIRPLFEKQCLGCHSGPSAASGYSMSTRDLLLKGGRHGVAVVPGKGEASSLVQYMTGKRQPKMPPGGVAMDMETVNLVRRWIDEGAKFDDAKAAPVPGAKSTKLPNVLPSASAQPAPVTALAFAPDGKSVAAGGYRGVRLLDPATGAVTRTVRGMADQVQALAWSGDGKFLAVAGGAPGEVGEVLVFNTQTWKQVRRLGEHTDVVYAVAWRPNTVHLVTGSLDKTARVWDLASGKCIRVLKDHADAVMGVAYSADGKWLATGSADRSVKLIDVAAWKRVAALTGHQDAVTRVAFNHDGTLLATAGADKVVCVWKIEPGKMENPQRRLHENDVINACAFSPDGSLFVYGASNKVVKLFNGDGAQHKRTLSEPQDWVYSVAVGADNDTIAAGTQDGRVWFWSVKQEKPLRSVQLSPSGAKVIETAQGVAK</sequence>
<keyword evidence="4" id="KW-0812">Transmembrane</keyword>
<evidence type="ECO:0000313" key="6">
    <source>
        <dbReference type="EMBL" id="CAA9268887.1"/>
    </source>
</evidence>
<evidence type="ECO:0000256" key="2">
    <source>
        <dbReference type="ARBA" id="ARBA00022737"/>
    </source>
</evidence>
<dbReference type="InterPro" id="IPR001680">
    <property type="entry name" value="WD40_rpt"/>
</dbReference>
<dbReference type="SUPFAM" id="SSF46626">
    <property type="entry name" value="Cytochrome c"/>
    <property type="match status" value="1"/>
</dbReference>
<keyword evidence="4" id="KW-0472">Membrane</keyword>
<dbReference type="SMART" id="SM00320">
    <property type="entry name" value="WD40"/>
    <property type="match status" value="7"/>
</dbReference>
<dbReference type="CDD" id="cd00200">
    <property type="entry name" value="WD40"/>
    <property type="match status" value="1"/>
</dbReference>
<reference evidence="6" key="1">
    <citation type="submission" date="2020-02" db="EMBL/GenBank/DDBJ databases">
        <authorList>
            <person name="Meier V. D."/>
        </authorList>
    </citation>
    <scope>NUCLEOTIDE SEQUENCE</scope>
    <source>
        <strain evidence="6">AVDCRST_MAG63</strain>
    </source>
</reference>
<dbReference type="GO" id="GO:0020037">
    <property type="term" value="F:heme binding"/>
    <property type="evidence" value="ECO:0007669"/>
    <property type="project" value="InterPro"/>
</dbReference>
<name>A0A6J4J2T1_9BACT</name>
<dbReference type="InterPro" id="IPR011429">
    <property type="entry name" value="Cyt_c_Planctomycete-type"/>
</dbReference>
<dbReference type="PRINTS" id="PR00320">
    <property type="entry name" value="GPROTEINBRPT"/>
</dbReference>
<dbReference type="InterPro" id="IPR036322">
    <property type="entry name" value="WD40_repeat_dom_sf"/>
</dbReference>
<feature type="repeat" description="WD" evidence="3">
    <location>
        <begin position="295"/>
        <end position="336"/>
    </location>
</feature>
<feature type="repeat" description="WD" evidence="3">
    <location>
        <begin position="423"/>
        <end position="464"/>
    </location>
</feature>
<keyword evidence="1 3" id="KW-0853">WD repeat</keyword>
<dbReference type="InterPro" id="IPR015943">
    <property type="entry name" value="WD40/YVTN_repeat-like_dom_sf"/>
</dbReference>
<feature type="repeat" description="WD" evidence="3">
    <location>
        <begin position="337"/>
        <end position="378"/>
    </location>
</feature>
<dbReference type="PROSITE" id="PS50082">
    <property type="entry name" value="WD_REPEATS_2"/>
    <property type="match status" value="4"/>
</dbReference>
<dbReference type="InterPro" id="IPR019775">
    <property type="entry name" value="WD40_repeat_CS"/>
</dbReference>
<dbReference type="PROSITE" id="PS50294">
    <property type="entry name" value="WD_REPEATS_REGION"/>
    <property type="match status" value="3"/>
</dbReference>
<dbReference type="InterPro" id="IPR020472">
    <property type="entry name" value="WD40_PAC1"/>
</dbReference>
<dbReference type="Pfam" id="PF00400">
    <property type="entry name" value="WD40"/>
    <property type="match status" value="6"/>
</dbReference>
<feature type="domain" description="Cytochrome C Planctomycete-type" evidence="5">
    <location>
        <begin position="65"/>
        <end position="120"/>
    </location>
</feature>
<dbReference type="GO" id="GO:0009055">
    <property type="term" value="F:electron transfer activity"/>
    <property type="evidence" value="ECO:0007669"/>
    <property type="project" value="InterPro"/>
</dbReference>
<accession>A0A6J4J2T1</accession>
<feature type="transmembrane region" description="Helical" evidence="4">
    <location>
        <begin position="27"/>
        <end position="47"/>
    </location>
</feature>
<keyword evidence="4" id="KW-1133">Transmembrane helix</keyword>
<dbReference type="SUPFAM" id="SSF50978">
    <property type="entry name" value="WD40 repeat-like"/>
    <property type="match status" value="1"/>
</dbReference>
<dbReference type="AlphaFoldDB" id="A0A6J4J2T1"/>
<evidence type="ECO:0000256" key="3">
    <source>
        <dbReference type="PROSITE-ProRule" id="PRU00221"/>
    </source>
</evidence>
<evidence type="ECO:0000259" key="5">
    <source>
        <dbReference type="Pfam" id="PF07635"/>
    </source>
</evidence>
<dbReference type="Gene3D" id="2.130.10.10">
    <property type="entry name" value="YVTN repeat-like/Quinoprotein amine dehydrogenase"/>
    <property type="match status" value="2"/>
</dbReference>
<dbReference type="PANTHER" id="PTHR22847">
    <property type="entry name" value="WD40 REPEAT PROTEIN"/>
    <property type="match status" value="1"/>
</dbReference>
<gene>
    <name evidence="6" type="ORF">AVDCRST_MAG63-2832</name>
</gene>
<keyword evidence="2" id="KW-0677">Repeat</keyword>
<dbReference type="Pfam" id="PF07635">
    <property type="entry name" value="PSCyt1"/>
    <property type="match status" value="1"/>
</dbReference>
<dbReference type="EMBL" id="CADCTO010000371">
    <property type="protein sequence ID" value="CAA9268887.1"/>
    <property type="molecule type" value="Genomic_DNA"/>
</dbReference>
<dbReference type="PROSITE" id="PS00678">
    <property type="entry name" value="WD_REPEATS_1"/>
    <property type="match status" value="1"/>
</dbReference>
<evidence type="ECO:0000256" key="4">
    <source>
        <dbReference type="SAM" id="Phobius"/>
    </source>
</evidence>
<feature type="repeat" description="WD" evidence="3">
    <location>
        <begin position="253"/>
        <end position="294"/>
    </location>
</feature>
<organism evidence="6">
    <name type="scientific">uncultured Armatimonadetes bacterium</name>
    <dbReference type="NCBI Taxonomy" id="157466"/>
    <lineage>
        <taxon>Bacteria</taxon>
        <taxon>Bacillati</taxon>
        <taxon>Armatimonadota</taxon>
        <taxon>environmental samples</taxon>
    </lineage>
</organism>
<dbReference type="InterPro" id="IPR036909">
    <property type="entry name" value="Cyt_c-like_dom_sf"/>
</dbReference>